<protein>
    <recommendedName>
        <fullName evidence="3">beta-N-acetylhexosaminidase</fullName>
        <ecNumber evidence="3">3.2.1.52</ecNumber>
    </recommendedName>
</protein>
<evidence type="ECO:0000313" key="7">
    <source>
        <dbReference type="Proteomes" id="UP001519460"/>
    </source>
</evidence>
<comment type="caution">
    <text evidence="6">The sequence shown here is derived from an EMBL/GenBank/DDBJ whole genome shotgun (WGS) entry which is preliminary data.</text>
</comment>
<reference evidence="6 7" key="1">
    <citation type="journal article" date="2023" name="Sci. Data">
        <title>Genome assembly of the Korean intertidal mud-creeper Batillaria attramentaria.</title>
        <authorList>
            <person name="Patra A.K."/>
            <person name="Ho P.T."/>
            <person name="Jun S."/>
            <person name="Lee S.J."/>
            <person name="Kim Y."/>
            <person name="Won Y.J."/>
        </authorList>
    </citation>
    <scope>NUCLEOTIDE SEQUENCE [LARGE SCALE GENOMIC DNA]</scope>
    <source>
        <strain evidence="6">Wonlab-2016</strain>
    </source>
</reference>
<dbReference type="PANTHER" id="PTHR21040">
    <property type="entry name" value="BCDNA.GH04120"/>
    <property type="match status" value="1"/>
</dbReference>
<dbReference type="InterPro" id="IPR017853">
    <property type="entry name" value="GH"/>
</dbReference>
<dbReference type="Proteomes" id="UP001519460">
    <property type="component" value="Unassembled WGS sequence"/>
</dbReference>
<dbReference type="Gene3D" id="3.20.20.80">
    <property type="entry name" value="Glycosidases"/>
    <property type="match status" value="1"/>
</dbReference>
<gene>
    <name evidence="6" type="ORF">BaRGS_00001541</name>
</gene>
<dbReference type="AlphaFoldDB" id="A0ABD0M8A7"/>
<feature type="domain" description="Glycoside hydrolase family 20 catalytic" evidence="5">
    <location>
        <begin position="63"/>
        <end position="204"/>
    </location>
</feature>
<dbReference type="InterPro" id="IPR015883">
    <property type="entry name" value="Glyco_hydro_20_cat"/>
</dbReference>
<evidence type="ECO:0000256" key="2">
    <source>
        <dbReference type="ARBA" id="ARBA00006285"/>
    </source>
</evidence>
<comment type="catalytic activity">
    <reaction evidence="1">
        <text>Hydrolysis of terminal non-reducing N-acetyl-D-hexosamine residues in N-acetyl-beta-D-hexosaminides.</text>
        <dbReference type="EC" id="3.2.1.52"/>
    </reaction>
</comment>
<accession>A0ABD0M8A7</accession>
<evidence type="ECO:0000256" key="3">
    <source>
        <dbReference type="ARBA" id="ARBA00012663"/>
    </source>
</evidence>
<sequence>MDFTGDAGQILVHLDLKGAPPRLEYLRTVLPLIKKWGATGLLVEYEDMFPYQDELCVLATKFAYSKDDIIAFRQLASDNKLTVIPLVQTFGHIEFVLKHSKFKILREVAHSPMVICPSNPDSLSLVCAMVDQVISAHPGIQWFHIGCDEVYHLGVCERCKLRMEEENLTPQQLFFHHVKALALYIRHRYSTVTPIVWDDMFRLTDTPLLKESGLGELVEPMVWHYVPTFHLPTNLWEKLSAVFPHVWVASAFKGATGTRACATSVAYHLDNHLTWISTLQSKQHLFKSVRGIALTGWQRYDHYAVLCELLPQALPSLGTCLQVIHKGAFSPEVHQSVSTDLGFRSPLPLNPFACEEIPECSFPGSRVYQLMIEYAFLAADCEKTVHNDSNLTWLNDFNVRRNFTNPVYVQPIHSSATQKLEQVEEFRKKMSAALIDIFFPDTVEEWLGCHLQFHLDKLQHLAQSAARQMALAIDAEEDVLPVND</sequence>
<comment type="similarity">
    <text evidence="2">Belongs to the glycosyl hydrolase 20 family.</text>
</comment>
<dbReference type="EMBL" id="JACVVK020000004">
    <property type="protein sequence ID" value="KAK7507606.1"/>
    <property type="molecule type" value="Genomic_DNA"/>
</dbReference>
<name>A0ABD0M8A7_9CAEN</name>
<evidence type="ECO:0000259" key="5">
    <source>
        <dbReference type="Pfam" id="PF00728"/>
    </source>
</evidence>
<dbReference type="InterPro" id="IPR038901">
    <property type="entry name" value="HEXDC-like"/>
</dbReference>
<keyword evidence="7" id="KW-1185">Reference proteome</keyword>
<evidence type="ECO:0000313" key="6">
    <source>
        <dbReference type="EMBL" id="KAK7507606.1"/>
    </source>
</evidence>
<dbReference type="PANTHER" id="PTHR21040:SF8">
    <property type="entry name" value="BCDNA.GH04120"/>
    <property type="match status" value="1"/>
</dbReference>
<evidence type="ECO:0000256" key="1">
    <source>
        <dbReference type="ARBA" id="ARBA00001231"/>
    </source>
</evidence>
<dbReference type="GO" id="GO:0004563">
    <property type="term" value="F:beta-N-acetylhexosaminidase activity"/>
    <property type="evidence" value="ECO:0007669"/>
    <property type="project" value="UniProtKB-EC"/>
</dbReference>
<organism evidence="6 7">
    <name type="scientific">Batillaria attramentaria</name>
    <dbReference type="NCBI Taxonomy" id="370345"/>
    <lineage>
        <taxon>Eukaryota</taxon>
        <taxon>Metazoa</taxon>
        <taxon>Spiralia</taxon>
        <taxon>Lophotrochozoa</taxon>
        <taxon>Mollusca</taxon>
        <taxon>Gastropoda</taxon>
        <taxon>Caenogastropoda</taxon>
        <taxon>Sorbeoconcha</taxon>
        <taxon>Cerithioidea</taxon>
        <taxon>Batillariidae</taxon>
        <taxon>Batillaria</taxon>
    </lineage>
</organism>
<dbReference type="CDD" id="cd06565">
    <property type="entry name" value="GH20_GcnA-like"/>
    <property type="match status" value="1"/>
</dbReference>
<proteinExistence type="inferred from homology"/>
<dbReference type="SUPFAM" id="SSF51445">
    <property type="entry name" value="(Trans)glycosidases"/>
    <property type="match status" value="1"/>
</dbReference>
<dbReference type="Pfam" id="PF00728">
    <property type="entry name" value="Glyco_hydro_20"/>
    <property type="match status" value="1"/>
</dbReference>
<keyword evidence="4" id="KW-0378">Hydrolase</keyword>
<evidence type="ECO:0000256" key="4">
    <source>
        <dbReference type="ARBA" id="ARBA00022801"/>
    </source>
</evidence>
<dbReference type="EC" id="3.2.1.52" evidence="3"/>